<feature type="compositionally biased region" description="Basic and acidic residues" evidence="8">
    <location>
        <begin position="216"/>
        <end position="233"/>
    </location>
</feature>
<dbReference type="SMART" id="SM00504">
    <property type="entry name" value="Ubox"/>
    <property type="match status" value="1"/>
</dbReference>
<gene>
    <name evidence="10" type="ORF">AARE701A_LOCUS13941</name>
</gene>
<evidence type="ECO:0000256" key="2">
    <source>
        <dbReference type="ARBA" id="ARBA00003861"/>
    </source>
</evidence>
<dbReference type="InterPro" id="IPR013083">
    <property type="entry name" value="Znf_RING/FYVE/PHD"/>
</dbReference>
<evidence type="ECO:0000256" key="3">
    <source>
        <dbReference type="ARBA" id="ARBA00004906"/>
    </source>
</evidence>
<dbReference type="InterPro" id="IPR051348">
    <property type="entry name" value="U-box_ubiquitin_ligases"/>
</dbReference>
<evidence type="ECO:0000256" key="6">
    <source>
        <dbReference type="ARBA" id="ARBA00022786"/>
    </source>
</evidence>
<dbReference type="CDD" id="cd16655">
    <property type="entry name" value="RING-Ubox_WDSUB1-like"/>
    <property type="match status" value="1"/>
</dbReference>
<organism evidence="10 11">
    <name type="scientific">Arabidopsis arenosa</name>
    <name type="common">Sand rock-cress</name>
    <name type="synonym">Cardaminopsis arenosa</name>
    <dbReference type="NCBI Taxonomy" id="38785"/>
    <lineage>
        <taxon>Eukaryota</taxon>
        <taxon>Viridiplantae</taxon>
        <taxon>Streptophyta</taxon>
        <taxon>Embryophyta</taxon>
        <taxon>Tracheophyta</taxon>
        <taxon>Spermatophyta</taxon>
        <taxon>Magnoliopsida</taxon>
        <taxon>eudicotyledons</taxon>
        <taxon>Gunneridae</taxon>
        <taxon>Pentapetalae</taxon>
        <taxon>rosids</taxon>
        <taxon>malvids</taxon>
        <taxon>Brassicales</taxon>
        <taxon>Brassicaceae</taxon>
        <taxon>Camelineae</taxon>
        <taxon>Arabidopsis</taxon>
    </lineage>
</organism>
<protein>
    <recommendedName>
        <fullName evidence="4">RING-type E3 ubiquitin transferase</fullName>
        <ecNumber evidence="4">2.3.2.27</ecNumber>
    </recommendedName>
</protein>
<dbReference type="Pfam" id="PF04564">
    <property type="entry name" value="U-box"/>
    <property type="match status" value="1"/>
</dbReference>
<dbReference type="AlphaFoldDB" id="A0A8S2AGT8"/>
<dbReference type="EC" id="2.3.2.27" evidence="4"/>
<dbReference type="SUPFAM" id="SSF57850">
    <property type="entry name" value="RING/U-box"/>
    <property type="match status" value="1"/>
</dbReference>
<evidence type="ECO:0000256" key="4">
    <source>
        <dbReference type="ARBA" id="ARBA00012483"/>
    </source>
</evidence>
<dbReference type="GO" id="GO:0061630">
    <property type="term" value="F:ubiquitin protein ligase activity"/>
    <property type="evidence" value="ECO:0007669"/>
    <property type="project" value="UniProtKB-EC"/>
</dbReference>
<dbReference type="GO" id="GO:0016567">
    <property type="term" value="P:protein ubiquitination"/>
    <property type="evidence" value="ECO:0007669"/>
    <property type="project" value="InterPro"/>
</dbReference>
<dbReference type="InterPro" id="IPR003613">
    <property type="entry name" value="Ubox_domain"/>
</dbReference>
<comment type="pathway">
    <text evidence="3">Protein modification; protein ubiquitination.</text>
</comment>
<feature type="domain" description="U-box" evidence="9">
    <location>
        <begin position="344"/>
        <end position="418"/>
    </location>
</feature>
<dbReference type="Gene3D" id="3.30.40.10">
    <property type="entry name" value="Zinc/RING finger domain, C3HC4 (zinc finger)"/>
    <property type="match status" value="1"/>
</dbReference>
<feature type="region of interest" description="Disordered" evidence="8">
    <location>
        <begin position="200"/>
        <end position="233"/>
    </location>
</feature>
<dbReference type="PANTHER" id="PTHR45647:SF149">
    <property type="entry name" value="U-BOX DOMAIN-CONTAINING PROTEIN 36-RELATED"/>
    <property type="match status" value="1"/>
</dbReference>
<dbReference type="Proteomes" id="UP000682877">
    <property type="component" value="Chromosome 5"/>
</dbReference>
<comment type="function">
    <text evidence="2">Functions as an E3 ubiquitin ligase.</text>
</comment>
<dbReference type="InterPro" id="IPR014729">
    <property type="entry name" value="Rossmann-like_a/b/a_fold"/>
</dbReference>
<dbReference type="EMBL" id="LR999455">
    <property type="protein sequence ID" value="CAE6078388.1"/>
    <property type="molecule type" value="Genomic_DNA"/>
</dbReference>
<dbReference type="PANTHER" id="PTHR45647">
    <property type="entry name" value="OS02G0152300 PROTEIN"/>
    <property type="match status" value="1"/>
</dbReference>
<evidence type="ECO:0000256" key="1">
    <source>
        <dbReference type="ARBA" id="ARBA00000900"/>
    </source>
</evidence>
<dbReference type="Gene3D" id="3.40.50.620">
    <property type="entry name" value="HUPs"/>
    <property type="match status" value="1"/>
</dbReference>
<name>A0A8S2AGT8_ARAAE</name>
<keyword evidence="7" id="KW-0175">Coiled coil</keyword>
<dbReference type="CDD" id="cd01989">
    <property type="entry name" value="USP_STK_Ubox_N"/>
    <property type="match status" value="1"/>
</dbReference>
<proteinExistence type="predicted"/>
<evidence type="ECO:0000313" key="11">
    <source>
        <dbReference type="Proteomes" id="UP000682877"/>
    </source>
</evidence>
<accession>A0A8S2AGT8</accession>
<evidence type="ECO:0000313" key="10">
    <source>
        <dbReference type="EMBL" id="CAE6078388.1"/>
    </source>
</evidence>
<evidence type="ECO:0000256" key="5">
    <source>
        <dbReference type="ARBA" id="ARBA00022679"/>
    </source>
</evidence>
<keyword evidence="11" id="KW-1185">Reference proteome</keyword>
<evidence type="ECO:0000259" key="9">
    <source>
        <dbReference type="PROSITE" id="PS51698"/>
    </source>
</evidence>
<dbReference type="PROSITE" id="PS51698">
    <property type="entry name" value="U_BOX"/>
    <property type="match status" value="1"/>
</dbReference>
<dbReference type="SUPFAM" id="SSF52402">
    <property type="entry name" value="Adenine nucleotide alpha hydrolases-like"/>
    <property type="match status" value="1"/>
</dbReference>
<reference evidence="10" key="1">
    <citation type="submission" date="2021-01" db="EMBL/GenBank/DDBJ databases">
        <authorList>
            <person name="Bezrukov I."/>
        </authorList>
    </citation>
    <scope>NUCLEOTIDE SEQUENCE</scope>
</reference>
<keyword evidence="6" id="KW-0833">Ubl conjugation pathway</keyword>
<sequence>MVGSLRYRGSDIVESMETSKRETLMDEKIYVAVTGKDLESKSSLVWAIQNSGGKEFCIVHVHQPIQISVPGEMFHEQKLRLYRKEKEKALKNLDKYLHICRQMQVTAEIISIEMDSVGEGILQLISQRGVTKLVTGAAADRHYSMRMKDLQSKKAIYIHREAPATCHIWFTCKGYLICSREARSTDNSYLEYSSSNTLSQSKITRETESVPSSSIVKDDAETSKRKARFEASKREEAEKSAVDALKKAKQWEAVYFEELKRRKETEKALRKTNEELEKMRSEAESQITESYTVIRKLQEKNNLSMETLRRLREEQEELKIKLREVSKLKGKREEEEVSPSNHREPPQYFICPITQDIMEDPHVATDGFTYEREAISGWFARGHETSPMINKRLPHTSLVPNLALRSAIQEWLQVPESLNKSSACKSEHF</sequence>
<feature type="coiled-coil region" evidence="7">
    <location>
        <begin position="234"/>
        <end position="331"/>
    </location>
</feature>
<keyword evidence="5" id="KW-0808">Transferase</keyword>
<evidence type="ECO:0000256" key="7">
    <source>
        <dbReference type="SAM" id="Coils"/>
    </source>
</evidence>
<comment type="catalytic activity">
    <reaction evidence="1">
        <text>S-ubiquitinyl-[E2 ubiquitin-conjugating enzyme]-L-cysteine + [acceptor protein]-L-lysine = [E2 ubiquitin-conjugating enzyme]-L-cysteine + N(6)-ubiquitinyl-[acceptor protein]-L-lysine.</text>
        <dbReference type="EC" id="2.3.2.27"/>
    </reaction>
</comment>
<evidence type="ECO:0000256" key="8">
    <source>
        <dbReference type="SAM" id="MobiDB-lite"/>
    </source>
</evidence>